<dbReference type="Proteomes" id="UP000012317">
    <property type="component" value="Unassembled WGS sequence"/>
</dbReference>
<comment type="caution">
    <text evidence="3">The sequence shown here is derived from an EMBL/GenBank/DDBJ whole genome shotgun (WGS) entry which is preliminary data.</text>
</comment>
<feature type="chain" id="PRO_5004113600" description="DUF6705 domain-containing protein" evidence="1">
    <location>
        <begin position="20"/>
        <end position="168"/>
    </location>
</feature>
<dbReference type="AlphaFoldDB" id="N1WT82"/>
<reference evidence="3 4" key="1">
    <citation type="journal article" date="2014" name="Genome Biol. Evol.">
        <title>Extensive gene acquisition in the extremely psychrophilic bacterial species Psychroflexus torquis and the link to sea-ice ecosystem specialism.</title>
        <authorList>
            <person name="Feng S."/>
            <person name="Powell S.M."/>
            <person name="Wilson R."/>
            <person name="Bowman J.P."/>
        </authorList>
    </citation>
    <scope>NUCLEOTIDE SEQUENCE [LARGE SCALE GENOMIC DNA]</scope>
    <source>
        <strain evidence="3 4">ACAM 44</strain>
    </source>
</reference>
<dbReference type="Pfam" id="PF20448">
    <property type="entry name" value="DUF6705"/>
    <property type="match status" value="1"/>
</dbReference>
<keyword evidence="4" id="KW-1185">Reference proteome</keyword>
<organism evidence="3 4">
    <name type="scientific">Psychroflexus gondwanensis ACAM 44</name>
    <dbReference type="NCBI Taxonomy" id="1189619"/>
    <lineage>
        <taxon>Bacteria</taxon>
        <taxon>Pseudomonadati</taxon>
        <taxon>Bacteroidota</taxon>
        <taxon>Flavobacteriia</taxon>
        <taxon>Flavobacteriales</taxon>
        <taxon>Flavobacteriaceae</taxon>
        <taxon>Psychroflexus</taxon>
    </lineage>
</organism>
<accession>N1WT82</accession>
<evidence type="ECO:0000256" key="1">
    <source>
        <dbReference type="SAM" id="SignalP"/>
    </source>
</evidence>
<protein>
    <recommendedName>
        <fullName evidence="2">DUF6705 domain-containing protein</fullName>
    </recommendedName>
</protein>
<feature type="domain" description="DUF6705" evidence="2">
    <location>
        <begin position="1"/>
        <end position="82"/>
    </location>
</feature>
<dbReference type="RefSeq" id="WP_003436616.1">
    <property type="nucleotide sequence ID" value="NZ_APLF01000003.1"/>
</dbReference>
<evidence type="ECO:0000313" key="3">
    <source>
        <dbReference type="EMBL" id="EMY82230.1"/>
    </source>
</evidence>
<feature type="signal peptide" evidence="1">
    <location>
        <begin position="1"/>
        <end position="19"/>
    </location>
</feature>
<evidence type="ECO:0000313" key="4">
    <source>
        <dbReference type="Proteomes" id="UP000012317"/>
    </source>
</evidence>
<sequence>MKTLIFILAVALSTSYLTAQEVTLKKGMKNVEIIKGTYYKTDSAFLDKYQGVWTYSGNNIVFKFKIFRKKTSVQEIYIDRLKAQYCIGKECDIEKVNTFILSSAEKDNIETLEKGTLRFRFYDNEYKKFGVLEFKLLQENKASWKLLERGGYKDESFRKGFSVPNEML</sequence>
<dbReference type="EMBL" id="APLF01000003">
    <property type="protein sequence ID" value="EMY82230.1"/>
    <property type="molecule type" value="Genomic_DNA"/>
</dbReference>
<name>N1WT82_9FLAO</name>
<evidence type="ECO:0000259" key="2">
    <source>
        <dbReference type="Pfam" id="PF20448"/>
    </source>
</evidence>
<proteinExistence type="predicted"/>
<dbReference type="InterPro" id="IPR046551">
    <property type="entry name" value="DUF6705"/>
</dbReference>
<gene>
    <name evidence="3" type="ORF">pgond44_03298</name>
</gene>
<keyword evidence="1" id="KW-0732">Signal</keyword>
<dbReference type="eggNOG" id="ENOG502ZW61">
    <property type="taxonomic scope" value="Bacteria"/>
</dbReference>